<gene>
    <name evidence="1" type="ORF">OED52_12595</name>
</gene>
<protein>
    <submittedName>
        <fullName evidence="1">DUF2510 domain-containing protein</fullName>
    </submittedName>
</protein>
<proteinExistence type="predicted"/>
<dbReference type="Proteomes" id="UP001156484">
    <property type="component" value="Chromosome"/>
</dbReference>
<evidence type="ECO:0000313" key="2">
    <source>
        <dbReference type="Proteomes" id="UP001156484"/>
    </source>
</evidence>
<sequence length="199" mass="21154">MSQPPESSQPSPGFYPDPSGVMRWWDGKAWTDRTQGGVPPQAPPPKKSHTTRNILLALLAVVVLVVGGCVAFLGVAANEVNEAIESGQAENARPGGPDNPLTIVEGRPFEVAGFRYAPGWAVADDGLGGVTVENLKVTNSRDDRDGALVEIKFMAGNEVVALVDCTTEQIPVGQTTTLNCISSDDFPTDYDRITINDAF</sequence>
<name>A0ACD4DBT1_9NOCA</name>
<organism evidence="1 2">
    <name type="scientific">Rhodococcus sacchari</name>
    <dbReference type="NCBI Taxonomy" id="2962047"/>
    <lineage>
        <taxon>Bacteria</taxon>
        <taxon>Bacillati</taxon>
        <taxon>Actinomycetota</taxon>
        <taxon>Actinomycetes</taxon>
        <taxon>Mycobacteriales</taxon>
        <taxon>Nocardiaceae</taxon>
        <taxon>Rhodococcus</taxon>
    </lineage>
</organism>
<accession>A0ACD4DBT1</accession>
<dbReference type="EMBL" id="CP107551">
    <property type="protein sequence ID" value="UYP17535.1"/>
    <property type="molecule type" value="Genomic_DNA"/>
</dbReference>
<reference evidence="1" key="1">
    <citation type="submission" date="2022-10" db="EMBL/GenBank/DDBJ databases">
        <title>Rhodococcus ferula Z13 complete genome.</title>
        <authorList>
            <person name="Long X."/>
            <person name="Zang M."/>
        </authorList>
    </citation>
    <scope>NUCLEOTIDE SEQUENCE</scope>
    <source>
        <strain evidence="1">Z13</strain>
    </source>
</reference>
<keyword evidence="2" id="KW-1185">Reference proteome</keyword>
<evidence type="ECO:0000313" key="1">
    <source>
        <dbReference type="EMBL" id="UYP17535.1"/>
    </source>
</evidence>